<proteinExistence type="inferred from homology"/>
<comment type="caution">
    <text evidence="9">The sequence shown here is derived from an EMBL/GenBank/DDBJ whole genome shotgun (WGS) entry which is preliminary data.</text>
</comment>
<evidence type="ECO:0000256" key="4">
    <source>
        <dbReference type="ARBA" id="ARBA00022475"/>
    </source>
</evidence>
<evidence type="ECO:0000313" key="10">
    <source>
        <dbReference type="Proteomes" id="UP001144396"/>
    </source>
</evidence>
<feature type="transmembrane region" description="Helical" evidence="8">
    <location>
        <begin position="70"/>
        <end position="90"/>
    </location>
</feature>
<comment type="subcellular location">
    <subcellularLocation>
        <location evidence="1 8">Cell membrane</location>
        <topology evidence="1 8">Multi-pass membrane protein</topology>
    </subcellularLocation>
</comment>
<evidence type="ECO:0000256" key="1">
    <source>
        <dbReference type="ARBA" id="ARBA00004651"/>
    </source>
</evidence>
<feature type="transmembrane region" description="Helical" evidence="8">
    <location>
        <begin position="222"/>
        <end position="241"/>
    </location>
</feature>
<dbReference type="PANTHER" id="PTHR30269">
    <property type="entry name" value="TRANSMEMBRANE PROTEIN YFCA"/>
    <property type="match status" value="1"/>
</dbReference>
<evidence type="ECO:0000256" key="3">
    <source>
        <dbReference type="ARBA" id="ARBA00022448"/>
    </source>
</evidence>
<keyword evidence="6 8" id="KW-1133">Transmembrane helix</keyword>
<dbReference type="AlphaFoldDB" id="A0A9W6FRG4"/>
<evidence type="ECO:0000256" key="8">
    <source>
        <dbReference type="RuleBase" id="RU363041"/>
    </source>
</evidence>
<feature type="transmembrane region" description="Helical" evidence="8">
    <location>
        <begin position="96"/>
        <end position="116"/>
    </location>
</feature>
<keyword evidence="10" id="KW-1185">Reference proteome</keyword>
<dbReference type="EMBL" id="BSDP01000001">
    <property type="protein sequence ID" value="GLI27108.1"/>
    <property type="molecule type" value="Genomic_DNA"/>
</dbReference>
<evidence type="ECO:0000313" key="9">
    <source>
        <dbReference type="EMBL" id="GLI27108.1"/>
    </source>
</evidence>
<dbReference type="RefSeq" id="WP_281883359.1">
    <property type="nucleotide sequence ID" value="NZ_BSDP01000001.1"/>
</dbReference>
<keyword evidence="4 8" id="KW-1003">Cell membrane</keyword>
<feature type="transmembrane region" description="Helical" evidence="8">
    <location>
        <begin position="161"/>
        <end position="180"/>
    </location>
</feature>
<dbReference type="InterPro" id="IPR052017">
    <property type="entry name" value="TSUP"/>
</dbReference>
<keyword evidence="3" id="KW-0813">Transport</keyword>
<dbReference type="InterPro" id="IPR002781">
    <property type="entry name" value="TM_pro_TauE-like"/>
</dbReference>
<accession>A0A9W6FRG4</accession>
<feature type="transmembrane region" description="Helical" evidence="8">
    <location>
        <begin position="31"/>
        <end position="58"/>
    </location>
</feature>
<protein>
    <recommendedName>
        <fullName evidence="8">Probable membrane transporter protein</fullName>
    </recommendedName>
</protein>
<comment type="similarity">
    <text evidence="2 8">Belongs to the 4-toluene sulfonate uptake permease (TSUP) (TC 2.A.102) family.</text>
</comment>
<evidence type="ECO:0000256" key="2">
    <source>
        <dbReference type="ARBA" id="ARBA00009142"/>
    </source>
</evidence>
<organism evidence="9 10">
    <name type="scientific">Agromyces rhizosphaerae</name>
    <dbReference type="NCBI Taxonomy" id="88374"/>
    <lineage>
        <taxon>Bacteria</taxon>
        <taxon>Bacillati</taxon>
        <taxon>Actinomycetota</taxon>
        <taxon>Actinomycetes</taxon>
        <taxon>Micrococcales</taxon>
        <taxon>Microbacteriaceae</taxon>
        <taxon>Agromyces</taxon>
    </lineage>
</organism>
<feature type="transmembrane region" description="Helical" evidence="8">
    <location>
        <begin position="192"/>
        <end position="210"/>
    </location>
</feature>
<reference evidence="9" key="1">
    <citation type="submission" date="2022-12" db="EMBL/GenBank/DDBJ databases">
        <title>Reference genome sequencing for broad-spectrum identification of bacterial and archaeal isolates by mass spectrometry.</title>
        <authorList>
            <person name="Sekiguchi Y."/>
            <person name="Tourlousse D.M."/>
        </authorList>
    </citation>
    <scope>NUCLEOTIDE SEQUENCE</scope>
    <source>
        <strain evidence="9">14</strain>
    </source>
</reference>
<dbReference type="Proteomes" id="UP001144396">
    <property type="component" value="Unassembled WGS sequence"/>
</dbReference>
<sequence>MSVAVGLAAGLVIVVATVVQRLTGMGFGIVAVPLLALIAPDVGTFAVLVLTVLVMVAVTWAERDALDRRALAIASLASLPGVALGTWLAAVLPLRATHLAIGAVVVAGSVVSMAGWRAPAGRTSLVAGSVVAGILTPVAALPGPPMAIVYRPDDVRRMRTTLSAFFAFGSAVSAVTLLLAGTTDAGAELVRAAVLVPAIAVGTLVAMPLVPRLPAPTVRTATLVLSLVSGVALVARAAAGFSA</sequence>
<evidence type="ECO:0000256" key="5">
    <source>
        <dbReference type="ARBA" id="ARBA00022692"/>
    </source>
</evidence>
<keyword evidence="7 8" id="KW-0472">Membrane</keyword>
<name>A0A9W6FRG4_9MICO</name>
<evidence type="ECO:0000256" key="6">
    <source>
        <dbReference type="ARBA" id="ARBA00022989"/>
    </source>
</evidence>
<keyword evidence="5 8" id="KW-0812">Transmembrane</keyword>
<dbReference type="PANTHER" id="PTHR30269:SF37">
    <property type="entry name" value="MEMBRANE TRANSPORTER PROTEIN"/>
    <property type="match status" value="1"/>
</dbReference>
<evidence type="ECO:0000256" key="7">
    <source>
        <dbReference type="ARBA" id="ARBA00023136"/>
    </source>
</evidence>
<feature type="transmembrane region" description="Helical" evidence="8">
    <location>
        <begin position="123"/>
        <end position="141"/>
    </location>
</feature>
<dbReference type="Pfam" id="PF01925">
    <property type="entry name" value="TauE"/>
    <property type="match status" value="1"/>
</dbReference>
<gene>
    <name evidence="9" type="ORF">ARHIZOSPH14_13500</name>
</gene>
<dbReference type="GO" id="GO:0005886">
    <property type="term" value="C:plasma membrane"/>
    <property type="evidence" value="ECO:0007669"/>
    <property type="project" value="UniProtKB-SubCell"/>
</dbReference>